<dbReference type="SUPFAM" id="SSF55874">
    <property type="entry name" value="ATPase domain of HSP90 chaperone/DNA topoisomerase II/histidine kinase"/>
    <property type="match status" value="1"/>
</dbReference>
<dbReference type="Pfam" id="PF01590">
    <property type="entry name" value="GAF"/>
    <property type="match status" value="1"/>
</dbReference>
<evidence type="ECO:0000313" key="7">
    <source>
        <dbReference type="Proteomes" id="UP000198284"/>
    </source>
</evidence>
<reference evidence="6 7" key="1">
    <citation type="submission" date="2017-06" db="EMBL/GenBank/DDBJ databases">
        <authorList>
            <person name="Kim H.J."/>
            <person name="Triplett B.A."/>
        </authorList>
    </citation>
    <scope>NUCLEOTIDE SEQUENCE [LARGE SCALE GENOMIC DNA]</scope>
    <source>
        <strain evidence="6 7">U15</strain>
    </source>
</reference>
<name>A0A239HIF0_9BURK</name>
<sequence>MVIDVALVSYGIAALAFALLSIGLLATRQQTSRFLLLIACLTAALWAGMLAWPKADASTAARLVPTAELARDVAWLMFLLSLQGSLAKAGETRRMAAGISGFALLAAAISLWQANSDAWPLLQLLSGAGAYVCLSIIGMLLVEQVLRSASLQQRWGIKFACLGIGGIFVFDFYLYSEAMLFRQINPGVWSARGIINALIVPMIAVSAHRSAKWATTISVSRRFLFHSVALFGAGLYLLAMAAAGYYLRYVGGNWGSFMQLAFLFGALLLLGTVMFSGAFRARIRVFLSKHFFAYSYDYREEWMQFTRTLAKADDSPYQRTIEAIANLVESPGGALWIRRETGQCEPAGHWNTFSSTAQEPAQGALCCFLEQHKWIIDLQEWQEDPVKYQNLALPGWLLTLPDAWLVVPLIVNAKLLGFIVLARPRSPIALNWEVLDLLKIAGSQAGSYLAQYEAAQALLVARQFDSYHRMSTFVVHDLKNLVAQLSLLVANSARHKDSPEFQQDMLETVTYSVEKMKTLLQRFNRSKSAEAPQPVALDAMLKQIVNFRAALHPGLTMQISASGMSTFGNASRLERVIAHFVTNAIEATPKDGRITLSIERDGMDAVIVCADTGQGMSEEFIRERLFKPFVSTKSTGMGIGIFEAREYIHELGGSIAVASAVSHGTTFRIRLPIYVPQSVAADVTNDEGVAGESAETEITVH</sequence>
<evidence type="ECO:0000259" key="5">
    <source>
        <dbReference type="PROSITE" id="PS50109"/>
    </source>
</evidence>
<dbReference type="AlphaFoldDB" id="A0A239HIF0"/>
<feature type="transmembrane region" description="Helical" evidence="4">
    <location>
        <begin position="228"/>
        <end position="247"/>
    </location>
</feature>
<feature type="transmembrane region" description="Helical" evidence="4">
    <location>
        <begin position="34"/>
        <end position="53"/>
    </location>
</feature>
<keyword evidence="6" id="KW-0808">Transferase</keyword>
<dbReference type="OrthoDB" id="9785691at2"/>
<evidence type="ECO:0000313" key="6">
    <source>
        <dbReference type="EMBL" id="SNS81186.1"/>
    </source>
</evidence>
<dbReference type="Pfam" id="PF02518">
    <property type="entry name" value="HATPase_c"/>
    <property type="match status" value="1"/>
</dbReference>
<dbReference type="Gene3D" id="3.30.450.40">
    <property type="match status" value="1"/>
</dbReference>
<dbReference type="EC" id="2.7.13.3" evidence="2"/>
<feature type="domain" description="Histidine kinase" evidence="5">
    <location>
        <begin position="473"/>
        <end position="675"/>
    </location>
</feature>
<proteinExistence type="predicted"/>
<feature type="transmembrane region" description="Helical" evidence="4">
    <location>
        <begin position="73"/>
        <end position="89"/>
    </location>
</feature>
<dbReference type="RefSeq" id="WP_089399605.1">
    <property type="nucleotide sequence ID" value="NZ_FZOT01000007.1"/>
</dbReference>
<dbReference type="SUPFAM" id="SSF55781">
    <property type="entry name" value="GAF domain-like"/>
    <property type="match status" value="1"/>
</dbReference>
<feature type="transmembrane region" description="Helical" evidence="4">
    <location>
        <begin position="96"/>
        <end position="115"/>
    </location>
</feature>
<organism evidence="6 7">
    <name type="scientific">Noviherbaspirillum humi</name>
    <dbReference type="NCBI Taxonomy" id="1688639"/>
    <lineage>
        <taxon>Bacteria</taxon>
        <taxon>Pseudomonadati</taxon>
        <taxon>Pseudomonadota</taxon>
        <taxon>Betaproteobacteria</taxon>
        <taxon>Burkholderiales</taxon>
        <taxon>Oxalobacteraceae</taxon>
        <taxon>Noviherbaspirillum</taxon>
    </lineage>
</organism>
<dbReference type="Gene3D" id="3.30.565.10">
    <property type="entry name" value="Histidine kinase-like ATPase, C-terminal domain"/>
    <property type="match status" value="1"/>
</dbReference>
<feature type="transmembrane region" description="Helical" evidence="4">
    <location>
        <begin position="121"/>
        <end position="143"/>
    </location>
</feature>
<dbReference type="InterPro" id="IPR004358">
    <property type="entry name" value="Sig_transdc_His_kin-like_C"/>
</dbReference>
<dbReference type="InterPro" id="IPR029016">
    <property type="entry name" value="GAF-like_dom_sf"/>
</dbReference>
<dbReference type="NCBIfam" id="TIGR02916">
    <property type="entry name" value="PEP_his_kin"/>
    <property type="match status" value="1"/>
</dbReference>
<dbReference type="InterPro" id="IPR003018">
    <property type="entry name" value="GAF"/>
</dbReference>
<keyword evidence="4" id="KW-0472">Membrane</keyword>
<keyword evidence="4" id="KW-0812">Transmembrane</keyword>
<keyword evidence="7" id="KW-1185">Reference proteome</keyword>
<gene>
    <name evidence="6" type="ORF">SAMN06265795_1077</name>
</gene>
<keyword evidence="3" id="KW-0597">Phosphoprotein</keyword>
<dbReference type="PROSITE" id="PS50109">
    <property type="entry name" value="HIS_KIN"/>
    <property type="match status" value="1"/>
</dbReference>
<dbReference type="PRINTS" id="PR00344">
    <property type="entry name" value="BCTRLSENSOR"/>
</dbReference>
<dbReference type="PANTHER" id="PTHR43547:SF2">
    <property type="entry name" value="HYBRID SIGNAL TRANSDUCTION HISTIDINE KINASE C"/>
    <property type="match status" value="1"/>
</dbReference>
<dbReference type="GO" id="GO:0000155">
    <property type="term" value="F:phosphorelay sensor kinase activity"/>
    <property type="evidence" value="ECO:0007669"/>
    <property type="project" value="TreeGrafter"/>
</dbReference>
<feature type="transmembrane region" description="Helical" evidence="4">
    <location>
        <begin position="6"/>
        <end position="27"/>
    </location>
</feature>
<evidence type="ECO:0000256" key="2">
    <source>
        <dbReference type="ARBA" id="ARBA00012438"/>
    </source>
</evidence>
<keyword evidence="6" id="KW-0418">Kinase</keyword>
<evidence type="ECO:0000256" key="1">
    <source>
        <dbReference type="ARBA" id="ARBA00000085"/>
    </source>
</evidence>
<evidence type="ECO:0000256" key="3">
    <source>
        <dbReference type="ARBA" id="ARBA00022553"/>
    </source>
</evidence>
<dbReference type="SMART" id="SM00387">
    <property type="entry name" value="HATPase_c"/>
    <property type="match status" value="1"/>
</dbReference>
<dbReference type="Proteomes" id="UP000198284">
    <property type="component" value="Unassembled WGS sequence"/>
</dbReference>
<feature type="transmembrane region" description="Helical" evidence="4">
    <location>
        <begin position="155"/>
        <end position="175"/>
    </location>
</feature>
<keyword evidence="4" id="KW-1133">Transmembrane helix</keyword>
<dbReference type="InterPro" id="IPR014265">
    <property type="entry name" value="XrtA/PrsK"/>
</dbReference>
<protein>
    <recommendedName>
        <fullName evidence="2">histidine kinase</fullName>
        <ecNumber evidence="2">2.7.13.3</ecNumber>
    </recommendedName>
</protein>
<evidence type="ECO:0000256" key="4">
    <source>
        <dbReference type="SAM" id="Phobius"/>
    </source>
</evidence>
<dbReference type="PANTHER" id="PTHR43547">
    <property type="entry name" value="TWO-COMPONENT HISTIDINE KINASE"/>
    <property type="match status" value="1"/>
</dbReference>
<dbReference type="InterPro" id="IPR036890">
    <property type="entry name" value="HATPase_C_sf"/>
</dbReference>
<dbReference type="InterPro" id="IPR005467">
    <property type="entry name" value="His_kinase_dom"/>
</dbReference>
<accession>A0A239HIF0</accession>
<dbReference type="InterPro" id="IPR003594">
    <property type="entry name" value="HATPase_dom"/>
</dbReference>
<feature type="transmembrane region" description="Helical" evidence="4">
    <location>
        <begin position="187"/>
        <end position="207"/>
    </location>
</feature>
<dbReference type="EMBL" id="FZOT01000007">
    <property type="protein sequence ID" value="SNS81186.1"/>
    <property type="molecule type" value="Genomic_DNA"/>
</dbReference>
<feature type="transmembrane region" description="Helical" evidence="4">
    <location>
        <begin position="259"/>
        <end position="279"/>
    </location>
</feature>
<comment type="catalytic activity">
    <reaction evidence="1">
        <text>ATP + protein L-histidine = ADP + protein N-phospho-L-histidine.</text>
        <dbReference type="EC" id="2.7.13.3"/>
    </reaction>
</comment>